<evidence type="ECO:0000313" key="2">
    <source>
        <dbReference type="EMBL" id="QNI34988.1"/>
    </source>
</evidence>
<dbReference type="SUPFAM" id="SSF51430">
    <property type="entry name" value="NAD(P)-linked oxidoreductase"/>
    <property type="match status" value="1"/>
</dbReference>
<evidence type="ECO:0000259" key="1">
    <source>
        <dbReference type="Pfam" id="PF00248"/>
    </source>
</evidence>
<accession>A0A7G8BR18</accession>
<sequence>MERREFLKSAAITALASTLPPYAEAADSVSGIPYRTLGRTGVKVSLVGLGGHHIGRSYVSQDESTRIIRTGLDSGVNFLDNCWDYNKGVSEERMGIALKDGYRQKAFLMTKLDGRTAKSAQQQVEESLKRLQTDYIDLIQIHEVIRMDDPERVFATGGSLEYLEKAKKEGKVHFIGFTGHKSPEIHLHMIETATKHNYTFDTVQMPLNVMDAHFDSFGSKVIPAAKKLNMGILGMKPMGDSIILKSNTVTPVDCLRYAMHLPVSVVITGCDSMQILQQAIDTAKNFRGLSEAEVSAILKKTETVAQNGQFELYKTSHDFDGTYQNPQWLG</sequence>
<dbReference type="InterPro" id="IPR023210">
    <property type="entry name" value="NADP_OxRdtase_dom"/>
</dbReference>
<keyword evidence="3" id="KW-1185">Reference proteome</keyword>
<dbReference type="Gene3D" id="3.20.20.100">
    <property type="entry name" value="NADP-dependent oxidoreductase domain"/>
    <property type="match status" value="1"/>
</dbReference>
<organism evidence="2 3">
    <name type="scientific">Alloacidobacterium dinghuense</name>
    <dbReference type="NCBI Taxonomy" id="2763107"/>
    <lineage>
        <taxon>Bacteria</taxon>
        <taxon>Pseudomonadati</taxon>
        <taxon>Acidobacteriota</taxon>
        <taxon>Terriglobia</taxon>
        <taxon>Terriglobales</taxon>
        <taxon>Acidobacteriaceae</taxon>
        <taxon>Alloacidobacterium</taxon>
    </lineage>
</organism>
<dbReference type="PANTHER" id="PTHR43312:SF1">
    <property type="entry name" value="NADP-DEPENDENT OXIDOREDUCTASE DOMAIN-CONTAINING PROTEIN"/>
    <property type="match status" value="1"/>
</dbReference>
<dbReference type="Pfam" id="PF00248">
    <property type="entry name" value="Aldo_ket_red"/>
    <property type="match status" value="1"/>
</dbReference>
<dbReference type="AlphaFoldDB" id="A0A7G8BR18"/>
<protein>
    <submittedName>
        <fullName evidence="2">Aldo/keto reductase</fullName>
    </submittedName>
</protein>
<name>A0A7G8BR18_9BACT</name>
<dbReference type="InterPro" id="IPR036812">
    <property type="entry name" value="NAD(P)_OxRdtase_dom_sf"/>
</dbReference>
<reference evidence="2 3" key="1">
    <citation type="submission" date="2020-08" db="EMBL/GenBank/DDBJ databases">
        <title>Edaphobacter telluris sp. nov. and Acidobacterium dinghuensis sp. nov., two acidobacteria isolated from forest soil.</title>
        <authorList>
            <person name="Fu J."/>
            <person name="Qiu L."/>
        </authorList>
    </citation>
    <scope>NUCLEOTIDE SEQUENCE [LARGE SCALE GENOMIC DNA]</scope>
    <source>
        <strain evidence="2">4Y35</strain>
    </source>
</reference>
<dbReference type="PROSITE" id="PS51318">
    <property type="entry name" value="TAT"/>
    <property type="match status" value="1"/>
</dbReference>
<dbReference type="InterPro" id="IPR006311">
    <property type="entry name" value="TAT_signal"/>
</dbReference>
<dbReference type="PANTHER" id="PTHR43312">
    <property type="entry name" value="D-THREO-ALDOSE 1-DEHYDROGENASE"/>
    <property type="match status" value="1"/>
</dbReference>
<proteinExistence type="predicted"/>
<dbReference type="Proteomes" id="UP000515312">
    <property type="component" value="Chromosome"/>
</dbReference>
<feature type="domain" description="NADP-dependent oxidoreductase" evidence="1">
    <location>
        <begin position="47"/>
        <end position="248"/>
    </location>
</feature>
<dbReference type="InterPro" id="IPR053135">
    <property type="entry name" value="AKR2_Oxidoreductase"/>
</dbReference>
<evidence type="ECO:0000313" key="3">
    <source>
        <dbReference type="Proteomes" id="UP000515312"/>
    </source>
</evidence>
<gene>
    <name evidence="2" type="ORF">H7849_14065</name>
</gene>
<dbReference type="KEGG" id="adin:H7849_14065"/>
<dbReference type="EMBL" id="CP060394">
    <property type="protein sequence ID" value="QNI34988.1"/>
    <property type="molecule type" value="Genomic_DNA"/>
</dbReference>
<dbReference type="CDD" id="cd19100">
    <property type="entry name" value="AKR_unchar"/>
    <property type="match status" value="1"/>
</dbReference>